<keyword evidence="1" id="KW-0812">Transmembrane</keyword>
<evidence type="ECO:0000313" key="3">
    <source>
        <dbReference type="Proteomes" id="UP001321473"/>
    </source>
</evidence>
<dbReference type="Proteomes" id="UP001321473">
    <property type="component" value="Unassembled WGS sequence"/>
</dbReference>
<gene>
    <name evidence="2" type="ORF">V5799_020946</name>
</gene>
<name>A0AAQ4ESI0_AMBAM</name>
<protein>
    <submittedName>
        <fullName evidence="2">Uncharacterized protein</fullName>
    </submittedName>
</protein>
<keyword evidence="1" id="KW-1133">Transmembrane helix</keyword>
<feature type="transmembrane region" description="Helical" evidence="1">
    <location>
        <begin position="50"/>
        <end position="68"/>
    </location>
</feature>
<dbReference type="EMBL" id="JARKHS020011531">
    <property type="protein sequence ID" value="KAK8777716.1"/>
    <property type="molecule type" value="Genomic_DNA"/>
</dbReference>
<organism evidence="2 3">
    <name type="scientific">Amblyomma americanum</name>
    <name type="common">Lone star tick</name>
    <dbReference type="NCBI Taxonomy" id="6943"/>
    <lineage>
        <taxon>Eukaryota</taxon>
        <taxon>Metazoa</taxon>
        <taxon>Ecdysozoa</taxon>
        <taxon>Arthropoda</taxon>
        <taxon>Chelicerata</taxon>
        <taxon>Arachnida</taxon>
        <taxon>Acari</taxon>
        <taxon>Parasitiformes</taxon>
        <taxon>Ixodida</taxon>
        <taxon>Ixodoidea</taxon>
        <taxon>Ixodidae</taxon>
        <taxon>Amblyomminae</taxon>
        <taxon>Amblyomma</taxon>
    </lineage>
</organism>
<dbReference type="AlphaFoldDB" id="A0AAQ4ESI0"/>
<keyword evidence="3" id="KW-1185">Reference proteome</keyword>
<reference evidence="2 3" key="1">
    <citation type="journal article" date="2023" name="Arcadia Sci">
        <title>De novo assembly of a long-read Amblyomma americanum tick genome.</title>
        <authorList>
            <person name="Chou S."/>
            <person name="Poskanzer K.E."/>
            <person name="Rollins M."/>
            <person name="Thuy-Boun P.S."/>
        </authorList>
    </citation>
    <scope>NUCLEOTIDE SEQUENCE [LARGE SCALE GENOMIC DNA]</scope>
    <source>
        <strain evidence="2">F_SG_1</strain>
        <tissue evidence="2">Salivary glands</tissue>
    </source>
</reference>
<accession>A0AAQ4ESI0</accession>
<evidence type="ECO:0000313" key="2">
    <source>
        <dbReference type="EMBL" id="KAK8777716.1"/>
    </source>
</evidence>
<sequence length="132" mass="13394">MIGIRSGSGGGGVASIGNSPSRAISTVLCVGFGGAVACLGLMLGVIVSRAYFGVTVLAACVLLLLLCCRAREACQLRRYALPPPLPATQRAASVSRADLTPHDRVVPLACIPSGTRCSDSAPAPLPARNAIH</sequence>
<evidence type="ECO:0000256" key="1">
    <source>
        <dbReference type="SAM" id="Phobius"/>
    </source>
</evidence>
<proteinExistence type="predicted"/>
<comment type="caution">
    <text evidence="2">The sequence shown here is derived from an EMBL/GenBank/DDBJ whole genome shotgun (WGS) entry which is preliminary data.</text>
</comment>
<feature type="transmembrane region" description="Helical" evidence="1">
    <location>
        <begin position="23"/>
        <end position="44"/>
    </location>
</feature>
<keyword evidence="1" id="KW-0472">Membrane</keyword>